<dbReference type="Pfam" id="PF18808">
    <property type="entry name" value="Importin_rep_4"/>
    <property type="match status" value="1"/>
</dbReference>
<dbReference type="AlphaFoldDB" id="A0A2T9ZJE4"/>
<dbReference type="InterPro" id="IPR041389">
    <property type="entry name" value="Importin_rep_6"/>
</dbReference>
<evidence type="ECO:0000256" key="2">
    <source>
        <dbReference type="ARBA" id="ARBA00004496"/>
    </source>
</evidence>
<evidence type="ECO:0000256" key="5">
    <source>
        <dbReference type="ARBA" id="ARBA00022737"/>
    </source>
</evidence>
<dbReference type="Proteomes" id="UP000245609">
    <property type="component" value="Unassembled WGS sequence"/>
</dbReference>
<reference evidence="9 10" key="1">
    <citation type="journal article" date="2018" name="MBio">
        <title>Comparative Genomics Reveals the Core Gene Toolbox for the Fungus-Insect Symbiosis.</title>
        <authorList>
            <person name="Wang Y."/>
            <person name="Stata M."/>
            <person name="Wang W."/>
            <person name="Stajich J.E."/>
            <person name="White M.M."/>
            <person name="Moncalvo J.M."/>
        </authorList>
    </citation>
    <scope>NUCLEOTIDE SEQUENCE [LARGE SCALE GENOMIC DNA]</scope>
    <source>
        <strain evidence="9 10">SC-DP-2</strain>
    </source>
</reference>
<protein>
    <recommendedName>
        <fullName evidence="8">Importin N-terminal domain-containing protein</fullName>
    </recommendedName>
</protein>
<keyword evidence="6" id="KW-0653">Protein transport</keyword>
<dbReference type="InterPro" id="IPR016024">
    <property type="entry name" value="ARM-type_fold"/>
</dbReference>
<evidence type="ECO:0000256" key="7">
    <source>
        <dbReference type="ARBA" id="ARBA00023242"/>
    </source>
</evidence>
<keyword evidence="10" id="KW-1185">Reference proteome</keyword>
<dbReference type="GO" id="GO:0005634">
    <property type="term" value="C:nucleus"/>
    <property type="evidence" value="ECO:0007669"/>
    <property type="project" value="UniProtKB-SubCell"/>
</dbReference>
<dbReference type="InterPro" id="IPR001494">
    <property type="entry name" value="Importin-beta_N"/>
</dbReference>
<dbReference type="Gene3D" id="1.25.10.10">
    <property type="entry name" value="Leucine-rich Repeat Variant"/>
    <property type="match status" value="1"/>
</dbReference>
<dbReference type="PROSITE" id="PS50166">
    <property type="entry name" value="IMPORTIN_B_NT"/>
    <property type="match status" value="1"/>
</dbReference>
<dbReference type="Pfam" id="PF13513">
    <property type="entry name" value="HEAT_EZ"/>
    <property type="match status" value="1"/>
</dbReference>
<evidence type="ECO:0000259" key="8">
    <source>
        <dbReference type="PROSITE" id="PS50166"/>
    </source>
</evidence>
<evidence type="ECO:0000313" key="9">
    <source>
        <dbReference type="EMBL" id="PVV04701.1"/>
    </source>
</evidence>
<dbReference type="InterPro" id="IPR011989">
    <property type="entry name" value="ARM-like"/>
</dbReference>
<feature type="domain" description="Importin N-terminal" evidence="8">
    <location>
        <begin position="33"/>
        <end position="118"/>
    </location>
</feature>
<evidence type="ECO:0000256" key="3">
    <source>
        <dbReference type="ARBA" id="ARBA00022448"/>
    </source>
</evidence>
<dbReference type="SUPFAM" id="SSF48371">
    <property type="entry name" value="ARM repeat"/>
    <property type="match status" value="1"/>
</dbReference>
<dbReference type="InterPro" id="IPR057672">
    <property type="entry name" value="TPR_IPO4/5"/>
</dbReference>
<evidence type="ECO:0000313" key="10">
    <source>
        <dbReference type="Proteomes" id="UP000245609"/>
    </source>
</evidence>
<evidence type="ECO:0000256" key="4">
    <source>
        <dbReference type="ARBA" id="ARBA00022490"/>
    </source>
</evidence>
<dbReference type="InterPro" id="IPR041653">
    <property type="entry name" value="Importin_rep_4"/>
</dbReference>
<keyword evidence="5" id="KW-0677">Repeat</keyword>
<dbReference type="GO" id="GO:0005737">
    <property type="term" value="C:cytoplasm"/>
    <property type="evidence" value="ECO:0007669"/>
    <property type="project" value="UniProtKB-SubCell"/>
</dbReference>
<sequence>MNSANPNVEHLLPVLQSLLQNLLSSDNAIRSQAESSLNQEWALPQPDNLLVGLSYIINQAPDPNIRGFASVLLRRVSLKENFDQADDQNPDANTSVWFRVSADTKNIVKTCLLNSLENEQVPDVRNKVCDSISDFAYTEALLLCSSSPNPALRESAYRIFAGHPLILSEQDPSAVKNGFLNAFQDPENNASIQVLMVSGDLLRAKLEPIIPQMLSVLESILQLKDETGLVECLSSLTELVETYPTKFRAVLPNLLEFVSIIYTNPELDTNTKQVALELLVTFAEASPGLCRKQSNFCEKLIPIALDMMTQIEDDEAWYTIDDLDDTEEDEVASFGEQFLDRLACSIGGKQLLPIAFNLISPMLTAPEWQKRHAALMAIAAIGEGCHKIMKKELASVINLICQNFKDPHPRVRYASCHAIGQLSTDFSPTIQDKYHSVILQHLIPAMDDVQFPRVQAHAAAAMVNFSEEARKSVIEPYLDVLFERLMKLLTSNKQYVQEQSITSIAIVAESAQDLFRKHYNTIFPQLINALQSAQGKELRLFRGKTMECATFIASAVGYDTFKNDSLNLIDIFSRIQSEVVDDDDPQISYLIAAWARLCKIMGTEFLPYLPTVMVPLLKSASLQPDFAVVDSDVDTSINYSSEDGWEFTSISGQQVGIRTSILEEKCTAIEMIVCYARELGPGFEPYAKQVLDLVLPLLKFYFHEGVKYASAAAIPKLMESMKSYIVQSSNSNTVSQQVIAAKTEEFKQTWGLISAAILKAIPNEMDNFPYISHLFQSFSDCVEIVGEGCLSDSQLDMFFERVESILTHSIEQIDSRIARLKSGEDYEEDEAREITEEESEESEAMDSLSRAMRMVLKTCPNGFISRFDKIIPTLVQFSKPEYIARSKVEDGCYALQWFLCVFDDLIELAGPVSWTYSQYFLQTMINSLDLSFRPDVRQGAAFGIGAAAQFGGSAYSNAVVQSIPGLANMINDPEARSDDNIYATENATSALVKILINGASSVPNFDQVLLLWFTGLPIINDEDEAIYSYNYLLQILQDNATLHKLLANYSAQENANLPRNRYIIEKASEHSSQLKYLSEISNGLGILHLVNILVDVLVQGILQPELADKLASALKSLVQSCPEETQSALWVCIDTEKRHSLSSLGYA</sequence>
<evidence type="ECO:0000256" key="1">
    <source>
        <dbReference type="ARBA" id="ARBA00004123"/>
    </source>
</evidence>
<dbReference type="OrthoDB" id="543373at2759"/>
<keyword evidence="3" id="KW-0813">Transport</keyword>
<keyword evidence="4" id="KW-0963">Cytoplasm</keyword>
<organism evidence="9 10">
    <name type="scientific">Smittium megazygosporum</name>
    <dbReference type="NCBI Taxonomy" id="133381"/>
    <lineage>
        <taxon>Eukaryota</taxon>
        <taxon>Fungi</taxon>
        <taxon>Fungi incertae sedis</taxon>
        <taxon>Zoopagomycota</taxon>
        <taxon>Kickxellomycotina</taxon>
        <taxon>Harpellomycetes</taxon>
        <taxon>Harpellales</taxon>
        <taxon>Legeriomycetaceae</taxon>
        <taxon>Smittium</taxon>
    </lineage>
</organism>
<proteinExistence type="predicted"/>
<dbReference type="STRING" id="133381.A0A2T9ZJE4"/>
<dbReference type="InterPro" id="IPR040122">
    <property type="entry name" value="Importin_beta"/>
</dbReference>
<name>A0A2T9ZJE4_9FUNG</name>
<dbReference type="PANTHER" id="PTHR10527">
    <property type="entry name" value="IMPORTIN BETA"/>
    <property type="match status" value="1"/>
</dbReference>
<dbReference type="GO" id="GO:0006606">
    <property type="term" value="P:protein import into nucleus"/>
    <property type="evidence" value="ECO:0007669"/>
    <property type="project" value="InterPro"/>
</dbReference>
<comment type="caution">
    <text evidence="9">The sequence shown here is derived from an EMBL/GenBank/DDBJ whole genome shotgun (WGS) entry which is preliminary data.</text>
</comment>
<gene>
    <name evidence="9" type="ORF">BB560_000793</name>
</gene>
<dbReference type="EMBL" id="MBFS01000090">
    <property type="protein sequence ID" value="PVV04701.1"/>
    <property type="molecule type" value="Genomic_DNA"/>
</dbReference>
<evidence type="ECO:0000256" key="6">
    <source>
        <dbReference type="ARBA" id="ARBA00022927"/>
    </source>
</evidence>
<dbReference type="Pfam" id="PF25780">
    <property type="entry name" value="TPR_IPO5"/>
    <property type="match status" value="1"/>
</dbReference>
<keyword evidence="7" id="KW-0539">Nucleus</keyword>
<dbReference type="Pfam" id="PF18829">
    <property type="entry name" value="Importin_rep_6"/>
    <property type="match status" value="1"/>
</dbReference>
<dbReference type="GO" id="GO:0031267">
    <property type="term" value="F:small GTPase binding"/>
    <property type="evidence" value="ECO:0007669"/>
    <property type="project" value="InterPro"/>
</dbReference>
<comment type="subcellular location">
    <subcellularLocation>
        <location evidence="2">Cytoplasm</location>
    </subcellularLocation>
    <subcellularLocation>
        <location evidence="1">Nucleus</location>
    </subcellularLocation>
</comment>
<accession>A0A2T9ZJE4</accession>